<feature type="transmembrane region" description="Helical" evidence="1">
    <location>
        <begin position="74"/>
        <end position="93"/>
    </location>
</feature>
<evidence type="ECO:0000313" key="3">
    <source>
        <dbReference type="Proteomes" id="UP001054821"/>
    </source>
</evidence>
<dbReference type="Proteomes" id="UP001054821">
    <property type="component" value="Chromosome 5"/>
</dbReference>
<comment type="caution">
    <text evidence="2">The sequence shown here is derived from an EMBL/GenBank/DDBJ whole genome shotgun (WGS) entry which is preliminary data.</text>
</comment>
<name>A0AAD4VTX3_PRUDU</name>
<keyword evidence="3" id="KW-1185">Reference proteome</keyword>
<protein>
    <submittedName>
        <fullName evidence="2">Uncharacterized protein</fullName>
    </submittedName>
</protein>
<organism evidence="2 3">
    <name type="scientific">Prunus dulcis</name>
    <name type="common">Almond</name>
    <name type="synonym">Amygdalus dulcis</name>
    <dbReference type="NCBI Taxonomy" id="3755"/>
    <lineage>
        <taxon>Eukaryota</taxon>
        <taxon>Viridiplantae</taxon>
        <taxon>Streptophyta</taxon>
        <taxon>Embryophyta</taxon>
        <taxon>Tracheophyta</taxon>
        <taxon>Spermatophyta</taxon>
        <taxon>Magnoliopsida</taxon>
        <taxon>eudicotyledons</taxon>
        <taxon>Gunneridae</taxon>
        <taxon>Pentapetalae</taxon>
        <taxon>rosids</taxon>
        <taxon>fabids</taxon>
        <taxon>Rosales</taxon>
        <taxon>Rosaceae</taxon>
        <taxon>Amygdaloideae</taxon>
        <taxon>Amygdaleae</taxon>
        <taxon>Prunus</taxon>
    </lineage>
</organism>
<reference evidence="2 3" key="1">
    <citation type="journal article" date="2022" name="G3 (Bethesda)">
        <title>Whole-genome sequence and methylome profiling of the almond [Prunus dulcis (Mill.) D.A. Webb] cultivar 'Nonpareil'.</title>
        <authorList>
            <person name="D'Amico-Willman K.M."/>
            <person name="Ouma W.Z."/>
            <person name="Meulia T."/>
            <person name="Sideli G.M."/>
            <person name="Gradziel T.M."/>
            <person name="Fresnedo-Ramirez J."/>
        </authorList>
    </citation>
    <scope>NUCLEOTIDE SEQUENCE [LARGE SCALE GENOMIC DNA]</scope>
    <source>
        <strain evidence="2">Clone GOH B32 T37-40</strain>
    </source>
</reference>
<dbReference type="AlphaFoldDB" id="A0AAD4VTX3"/>
<keyword evidence="1" id="KW-0472">Membrane</keyword>
<dbReference type="EMBL" id="JAJFAZ020000005">
    <property type="protein sequence ID" value="KAI5329792.1"/>
    <property type="molecule type" value="Genomic_DNA"/>
</dbReference>
<sequence length="94" mass="10474">MHTEEEEEEWRRKTKEAGYENEGVALVFIKDLRSSRATWSQGFGQRAAWCLEGRIWGSVVRAAQIINKSASCNVLVLLSLSLGVVVVACNAYVT</sequence>
<evidence type="ECO:0000313" key="2">
    <source>
        <dbReference type="EMBL" id="KAI5329792.1"/>
    </source>
</evidence>
<accession>A0AAD4VTX3</accession>
<evidence type="ECO:0000256" key="1">
    <source>
        <dbReference type="SAM" id="Phobius"/>
    </source>
</evidence>
<gene>
    <name evidence="2" type="ORF">L3X38_029189</name>
</gene>
<keyword evidence="1" id="KW-1133">Transmembrane helix</keyword>
<proteinExistence type="predicted"/>
<keyword evidence="1" id="KW-0812">Transmembrane</keyword>